<dbReference type="AlphaFoldDB" id="A0A0D7CNT2"/>
<evidence type="ECO:0000256" key="1">
    <source>
        <dbReference type="SAM" id="MobiDB-lite"/>
    </source>
</evidence>
<sequence>MTGASWLTFSTRTAVSPRLRVRNSRMPKSRSGRALVASQAEADEPTADTRRRRLVTLLADMVPGACTVRVSQQQPGQNWPSPYARAYDAQGQLMALNRAQRVTVARWVIRAHPYVPWDETYDLDLATGALRATGGGR</sequence>
<feature type="region of interest" description="Disordered" evidence="1">
    <location>
        <begin position="23"/>
        <end position="47"/>
    </location>
</feature>
<keyword evidence="3" id="KW-1185">Reference proteome</keyword>
<dbReference type="Proteomes" id="UP000032458">
    <property type="component" value="Unassembled WGS sequence"/>
</dbReference>
<reference evidence="2 3" key="1">
    <citation type="submission" date="2014-09" db="EMBL/GenBank/DDBJ databases">
        <title>Draft genome sequence of Streptomyces natalensis ATCC 27448, producer of the antifungal pimaricin.</title>
        <authorList>
            <person name="Mendes M.V."/>
            <person name="Beites T."/>
            <person name="Pires S."/>
            <person name="Santos C.L."/>
            <person name="Moradas-Ferreira P."/>
        </authorList>
    </citation>
    <scope>NUCLEOTIDE SEQUENCE [LARGE SCALE GENOMIC DNA]</scope>
    <source>
        <strain evidence="2 3">ATCC 27448</strain>
    </source>
</reference>
<organism evidence="2 3">
    <name type="scientific">Streptomyces natalensis ATCC 27448</name>
    <dbReference type="NCBI Taxonomy" id="1240678"/>
    <lineage>
        <taxon>Bacteria</taxon>
        <taxon>Bacillati</taxon>
        <taxon>Actinomycetota</taxon>
        <taxon>Actinomycetes</taxon>
        <taxon>Kitasatosporales</taxon>
        <taxon>Streptomycetaceae</taxon>
        <taxon>Streptomyces</taxon>
    </lineage>
</organism>
<dbReference type="PATRIC" id="fig|1240678.4.peg.2393"/>
<evidence type="ECO:0000313" key="3">
    <source>
        <dbReference type="Proteomes" id="UP000032458"/>
    </source>
</evidence>
<gene>
    <name evidence="2" type="ORF">SNA_11395</name>
</gene>
<accession>A0A0D7CNT2</accession>
<name>A0A0D7CNT2_9ACTN</name>
<proteinExistence type="predicted"/>
<dbReference type="EMBL" id="JRKI01000016">
    <property type="protein sequence ID" value="KIZ17863.1"/>
    <property type="molecule type" value="Genomic_DNA"/>
</dbReference>
<evidence type="ECO:0000313" key="2">
    <source>
        <dbReference type="EMBL" id="KIZ17863.1"/>
    </source>
</evidence>
<comment type="caution">
    <text evidence="2">The sequence shown here is derived from an EMBL/GenBank/DDBJ whole genome shotgun (WGS) entry which is preliminary data.</text>
</comment>
<protein>
    <submittedName>
        <fullName evidence="2">Uncharacterized protein</fullName>
    </submittedName>
</protein>